<proteinExistence type="predicted"/>
<keyword evidence="2" id="KW-1185">Reference proteome</keyword>
<dbReference type="Proteomes" id="UP001148662">
    <property type="component" value="Unassembled WGS sequence"/>
</dbReference>
<sequence>MVGTSTGIMELPAEITESIIDCLYDDRDTLKNCALTYSSWLNRTRYHLHKSVTIDSNAADQKLTGYYSTGAAAYIQHLTLVAPPQPYGAHRRGSISQQAKPVWDIVSRFTEIDDLTLVFFTWRGAHKSYDRLAQIARHVTHLSLVIASFDDIADFLSFLSIFPRARDALSQLPLLEAPVGKYLRSVRFANTNPCPQVSEQLGKWLSSLPQQIVPKSSLTWTGAGSIHGLLHSLRGLGTNLAHIELDASSASRLAYEGDNGLRNNTSLETIAIKDLQYLARDEVQWLVVLLSQVAHPSFRKMTLVCTASCFEGVDEHSLEILDEFLSPPTFAGLEEVVLEFANTSRQVDLVDTIKRGLRGLAKRGVLHPIFPTHTEAEK</sequence>
<dbReference type="EMBL" id="JANHOG010000838">
    <property type="protein sequence ID" value="KAJ3551206.1"/>
    <property type="molecule type" value="Genomic_DNA"/>
</dbReference>
<accession>A0ACC1T1Y2</accession>
<organism evidence="1 2">
    <name type="scientific">Phlebia brevispora</name>
    <dbReference type="NCBI Taxonomy" id="194682"/>
    <lineage>
        <taxon>Eukaryota</taxon>
        <taxon>Fungi</taxon>
        <taxon>Dikarya</taxon>
        <taxon>Basidiomycota</taxon>
        <taxon>Agaricomycotina</taxon>
        <taxon>Agaricomycetes</taxon>
        <taxon>Polyporales</taxon>
        <taxon>Meruliaceae</taxon>
        <taxon>Phlebia</taxon>
    </lineage>
</organism>
<comment type="caution">
    <text evidence="1">The sequence shown here is derived from an EMBL/GenBank/DDBJ whole genome shotgun (WGS) entry which is preliminary data.</text>
</comment>
<name>A0ACC1T1Y2_9APHY</name>
<evidence type="ECO:0000313" key="2">
    <source>
        <dbReference type="Proteomes" id="UP001148662"/>
    </source>
</evidence>
<reference evidence="1" key="1">
    <citation type="submission" date="2022-07" db="EMBL/GenBank/DDBJ databases">
        <title>Genome Sequence of Phlebia brevispora.</title>
        <authorList>
            <person name="Buettner E."/>
        </authorList>
    </citation>
    <scope>NUCLEOTIDE SEQUENCE</scope>
    <source>
        <strain evidence="1">MPL23</strain>
    </source>
</reference>
<gene>
    <name evidence="1" type="ORF">NM688_g4843</name>
</gene>
<evidence type="ECO:0000313" key="1">
    <source>
        <dbReference type="EMBL" id="KAJ3551206.1"/>
    </source>
</evidence>
<protein>
    <submittedName>
        <fullName evidence="1">Uncharacterized protein</fullName>
    </submittedName>
</protein>